<reference evidence="1 2" key="1">
    <citation type="submission" date="2020-08" db="EMBL/GenBank/DDBJ databases">
        <title>Genome sequence of Leucobacter denitrificans KACC 14055T.</title>
        <authorList>
            <person name="Hyun D.-W."/>
            <person name="Bae J.-W."/>
        </authorList>
    </citation>
    <scope>NUCLEOTIDE SEQUENCE [LARGE SCALE GENOMIC DNA]</scope>
    <source>
        <strain evidence="1 2">KACC 14055</strain>
    </source>
</reference>
<evidence type="ECO:0000313" key="2">
    <source>
        <dbReference type="Proteomes" id="UP000515934"/>
    </source>
</evidence>
<organism evidence="1 2">
    <name type="scientific">Leucobacter denitrificans</name>
    <dbReference type="NCBI Taxonomy" id="683042"/>
    <lineage>
        <taxon>Bacteria</taxon>
        <taxon>Bacillati</taxon>
        <taxon>Actinomycetota</taxon>
        <taxon>Actinomycetes</taxon>
        <taxon>Micrococcales</taxon>
        <taxon>Microbacteriaceae</taxon>
        <taxon>Leucobacter</taxon>
    </lineage>
</organism>
<protein>
    <submittedName>
        <fullName evidence="1">Uncharacterized protein</fullName>
    </submittedName>
</protein>
<dbReference type="RefSeq" id="WP_187556031.1">
    <property type="nucleotide sequence ID" value="NZ_CP060716.1"/>
</dbReference>
<proteinExistence type="predicted"/>
<sequence length="135" mass="14844">MKDQSTLERASSIWRENGELRSNAAIDENTIPINYLPHTDALLVVLDSEVIPMEVNFRTFSALTDTGIPVSNIPDFEIKCTANPDAVCHMTPLTDSVIISISASILSEGMNVLEAYYATQEKIDVKEGVNHYAVS</sequence>
<dbReference type="AlphaFoldDB" id="A0A7G9S6U2"/>
<dbReference type="EMBL" id="CP060716">
    <property type="protein sequence ID" value="QNN63567.1"/>
    <property type="molecule type" value="Genomic_DNA"/>
</dbReference>
<keyword evidence="2" id="KW-1185">Reference proteome</keyword>
<evidence type="ECO:0000313" key="1">
    <source>
        <dbReference type="EMBL" id="QNN63567.1"/>
    </source>
</evidence>
<gene>
    <name evidence="1" type="ORF">H9L06_04440</name>
</gene>
<accession>A0A7G9S6U2</accession>
<dbReference type="Proteomes" id="UP000515934">
    <property type="component" value="Chromosome"/>
</dbReference>
<name>A0A7G9S6U2_9MICO</name>
<dbReference type="KEGG" id="ldn:H9L06_04440"/>